<accession>A0A914CX27</accession>
<proteinExistence type="predicted"/>
<reference evidence="2" key="1">
    <citation type="submission" date="2022-11" db="UniProtKB">
        <authorList>
            <consortium name="WormBaseParasite"/>
        </authorList>
    </citation>
    <scope>IDENTIFICATION</scope>
</reference>
<keyword evidence="1" id="KW-1185">Reference proteome</keyword>
<sequence>MNFDFNRGLNFALQIEERGTYHFTTKIHYLAIITDPIQIRQITQIFLTQIIAITVVKIVKAKIIYVKCQICQGLMGRLFTEFI</sequence>
<dbReference type="AlphaFoldDB" id="A0A914CX27"/>
<organism evidence="1 2">
    <name type="scientific">Acrobeloides nanus</name>
    <dbReference type="NCBI Taxonomy" id="290746"/>
    <lineage>
        <taxon>Eukaryota</taxon>
        <taxon>Metazoa</taxon>
        <taxon>Ecdysozoa</taxon>
        <taxon>Nematoda</taxon>
        <taxon>Chromadorea</taxon>
        <taxon>Rhabditida</taxon>
        <taxon>Tylenchina</taxon>
        <taxon>Cephalobomorpha</taxon>
        <taxon>Cephaloboidea</taxon>
        <taxon>Cephalobidae</taxon>
        <taxon>Acrobeloides</taxon>
    </lineage>
</organism>
<protein>
    <submittedName>
        <fullName evidence="2">Uncharacterized protein</fullName>
    </submittedName>
</protein>
<dbReference type="WBParaSite" id="ACRNAN_scaffold15796.g11055.t1">
    <property type="protein sequence ID" value="ACRNAN_scaffold15796.g11055.t1"/>
    <property type="gene ID" value="ACRNAN_scaffold15796.g11055"/>
</dbReference>
<name>A0A914CX27_9BILA</name>
<evidence type="ECO:0000313" key="1">
    <source>
        <dbReference type="Proteomes" id="UP000887540"/>
    </source>
</evidence>
<dbReference type="Proteomes" id="UP000887540">
    <property type="component" value="Unplaced"/>
</dbReference>
<evidence type="ECO:0000313" key="2">
    <source>
        <dbReference type="WBParaSite" id="ACRNAN_scaffold15796.g11055.t1"/>
    </source>
</evidence>